<feature type="compositionally biased region" description="Gly residues" evidence="1">
    <location>
        <begin position="95"/>
        <end position="134"/>
    </location>
</feature>
<dbReference type="OMA" id="AGGVECK"/>
<dbReference type="EMBL" id="CM035413">
    <property type="protein sequence ID" value="KAH7431553.1"/>
    <property type="molecule type" value="Genomic_DNA"/>
</dbReference>
<feature type="region of interest" description="Disordered" evidence="1">
    <location>
        <begin position="194"/>
        <end position="247"/>
    </location>
</feature>
<evidence type="ECO:0000256" key="1">
    <source>
        <dbReference type="SAM" id="MobiDB-lite"/>
    </source>
</evidence>
<keyword evidence="3" id="KW-1185">Reference proteome</keyword>
<sequence length="364" mass="38360">MGWNGRGTGCGMKMGKMGLGGWCMTGSWKLGNRGTWGSTGRVERVQLCLNESRRMNGGRGRRCGENRGRRPWIKRRDIRGCKGGGCRGGCREAGRVGGGSAEEGGGGQYEKGSGGGGGGGEGACGWEGPAEGGGWAEEQRRLRIAEEGGRRSSGGGAAEAGSGLRRLQRRGVCGRGGGRRRRLRRRRLSEAEEVCRRRRRRADAPVETSGRRTADGWRRTAKATVGGGVRRRAAERQLGSGKRAGAGGVECKCGGWQRRAADGRRSSGGVRREGGRRTEGAPAGGWRGWWVFSRRRAGGQRGCRQVAGGGGRGCLQVVGEGGGWVGRRTGCWRGRGRRGWLAGGLKELVGGARVGGDWLAGEGG</sequence>
<accession>A0A8T2UCJ8</accession>
<feature type="region of interest" description="Disordered" evidence="1">
    <location>
        <begin position="94"/>
        <end position="134"/>
    </location>
</feature>
<feature type="region of interest" description="Disordered" evidence="1">
    <location>
        <begin position="259"/>
        <end position="284"/>
    </location>
</feature>
<proteinExistence type="predicted"/>
<evidence type="ECO:0000313" key="2">
    <source>
        <dbReference type="EMBL" id="KAH7431553.1"/>
    </source>
</evidence>
<reference evidence="2" key="1">
    <citation type="submission" date="2021-08" db="EMBL/GenBank/DDBJ databases">
        <title>WGS assembly of Ceratopteris richardii.</title>
        <authorList>
            <person name="Marchant D.B."/>
            <person name="Chen G."/>
            <person name="Jenkins J."/>
            <person name="Shu S."/>
            <person name="Leebens-Mack J."/>
            <person name="Grimwood J."/>
            <person name="Schmutz J."/>
            <person name="Soltis P."/>
            <person name="Soltis D."/>
            <person name="Chen Z.-H."/>
        </authorList>
    </citation>
    <scope>NUCLEOTIDE SEQUENCE</scope>
    <source>
        <strain evidence="2">Whitten #5841</strain>
        <tissue evidence="2">Leaf</tissue>
    </source>
</reference>
<feature type="compositionally biased region" description="Basic and acidic residues" evidence="1">
    <location>
        <begin position="259"/>
        <end position="279"/>
    </location>
</feature>
<name>A0A8T2UCJ8_CERRI</name>
<dbReference type="AlphaFoldDB" id="A0A8T2UCJ8"/>
<protein>
    <submittedName>
        <fullName evidence="2">Uncharacterized protein</fullName>
    </submittedName>
</protein>
<evidence type="ECO:0000313" key="3">
    <source>
        <dbReference type="Proteomes" id="UP000825935"/>
    </source>
</evidence>
<dbReference type="Proteomes" id="UP000825935">
    <property type="component" value="Chromosome 8"/>
</dbReference>
<organism evidence="2 3">
    <name type="scientific">Ceratopteris richardii</name>
    <name type="common">Triangle waterfern</name>
    <dbReference type="NCBI Taxonomy" id="49495"/>
    <lineage>
        <taxon>Eukaryota</taxon>
        <taxon>Viridiplantae</taxon>
        <taxon>Streptophyta</taxon>
        <taxon>Embryophyta</taxon>
        <taxon>Tracheophyta</taxon>
        <taxon>Polypodiopsida</taxon>
        <taxon>Polypodiidae</taxon>
        <taxon>Polypodiales</taxon>
        <taxon>Pteridineae</taxon>
        <taxon>Pteridaceae</taxon>
        <taxon>Parkerioideae</taxon>
        <taxon>Ceratopteris</taxon>
    </lineage>
</organism>
<comment type="caution">
    <text evidence="2">The sequence shown here is derived from an EMBL/GenBank/DDBJ whole genome shotgun (WGS) entry which is preliminary data.</text>
</comment>
<gene>
    <name evidence="2" type="ORF">KP509_08G055200</name>
</gene>
<feature type="compositionally biased region" description="Basic and acidic residues" evidence="1">
    <location>
        <begin position="209"/>
        <end position="218"/>
    </location>
</feature>